<dbReference type="Proteomes" id="UP000789702">
    <property type="component" value="Unassembled WGS sequence"/>
</dbReference>
<sequence length="84" mass="10042">MTETSVINSSNNNKTLWYEPFLDRGIIPDFIMRLGVRNLLQDRLKEINLDDVQKNKQRKTLYINQLKERPIAEHTNKANEQHYE</sequence>
<evidence type="ECO:0000313" key="1">
    <source>
        <dbReference type="EMBL" id="CAG8733586.1"/>
    </source>
</evidence>
<proteinExistence type="predicted"/>
<keyword evidence="2" id="KW-1185">Reference proteome</keyword>
<feature type="non-terminal residue" evidence="1">
    <location>
        <position position="1"/>
    </location>
</feature>
<protein>
    <submittedName>
        <fullName evidence="1">9492_t:CDS:1</fullName>
    </submittedName>
</protein>
<organism evidence="1 2">
    <name type="scientific">Dentiscutata heterogama</name>
    <dbReference type="NCBI Taxonomy" id="1316150"/>
    <lineage>
        <taxon>Eukaryota</taxon>
        <taxon>Fungi</taxon>
        <taxon>Fungi incertae sedis</taxon>
        <taxon>Mucoromycota</taxon>
        <taxon>Glomeromycotina</taxon>
        <taxon>Glomeromycetes</taxon>
        <taxon>Diversisporales</taxon>
        <taxon>Gigasporaceae</taxon>
        <taxon>Dentiscutata</taxon>
    </lineage>
</organism>
<gene>
    <name evidence="1" type="ORF">DHETER_LOCUS13595</name>
</gene>
<feature type="non-terminal residue" evidence="1">
    <location>
        <position position="84"/>
    </location>
</feature>
<comment type="caution">
    <text evidence="1">The sequence shown here is derived from an EMBL/GenBank/DDBJ whole genome shotgun (WGS) entry which is preliminary data.</text>
</comment>
<evidence type="ECO:0000313" key="2">
    <source>
        <dbReference type="Proteomes" id="UP000789702"/>
    </source>
</evidence>
<reference evidence="1" key="1">
    <citation type="submission" date="2021-06" db="EMBL/GenBank/DDBJ databases">
        <authorList>
            <person name="Kallberg Y."/>
            <person name="Tangrot J."/>
            <person name="Rosling A."/>
        </authorList>
    </citation>
    <scope>NUCLEOTIDE SEQUENCE</scope>
    <source>
        <strain evidence="1">IL203A</strain>
    </source>
</reference>
<accession>A0ACA9Q1A6</accession>
<name>A0ACA9Q1A6_9GLOM</name>
<dbReference type="EMBL" id="CAJVPU010037891">
    <property type="protein sequence ID" value="CAG8733586.1"/>
    <property type="molecule type" value="Genomic_DNA"/>
</dbReference>